<sequence length="295" mass="32464">MTDARGADDAHSAGGTAEDEASDGPALADREWRLIREESLPGPLCMAYDAVAAETAAAGGPRTVRVYQWSPSTLSLGYRNDPEDIDWAFCEREGIDVVRRPTGGGAIYHDEFGDISYSTIAPASELPGDLMETYDLLCEPLLTACAEMGVPAGFAEESYPELYEPACYLRELHPAHDVVYEGRKLSGNAQYRRRNSVIQHGSLTFSSCPERTLPCFTDPSVGPDAFRERVTGIDEHADLSREEAVETLESALGAWADAEEGSWTDAEHERAREIAREKFDSDAWNRDRVDPLERA</sequence>
<gene>
    <name evidence="3" type="ORF">ACFPYI_07520</name>
</gene>
<comment type="caution">
    <text evidence="3">The sequence shown here is derived from an EMBL/GenBank/DDBJ whole genome shotgun (WGS) entry which is preliminary data.</text>
</comment>
<keyword evidence="3" id="KW-0436">Ligase</keyword>
<evidence type="ECO:0000313" key="3">
    <source>
        <dbReference type="EMBL" id="MFC5971180.1"/>
    </source>
</evidence>
<feature type="compositionally biased region" description="Basic and acidic residues" evidence="1">
    <location>
        <begin position="1"/>
        <end position="11"/>
    </location>
</feature>
<dbReference type="Gene3D" id="3.30.930.10">
    <property type="entry name" value="Bira Bifunctional Protein, Domain 2"/>
    <property type="match status" value="1"/>
</dbReference>
<accession>A0ABD5RL20</accession>
<dbReference type="Pfam" id="PF21948">
    <property type="entry name" value="LplA-B_cat"/>
    <property type="match status" value="1"/>
</dbReference>
<name>A0ABD5RL20_9EURY</name>
<dbReference type="PANTHER" id="PTHR43679">
    <property type="entry name" value="OCTANOYLTRANSFERASE LIPM-RELATED"/>
    <property type="match status" value="1"/>
</dbReference>
<dbReference type="RefSeq" id="WP_247414089.1">
    <property type="nucleotide sequence ID" value="NZ_JALLGW010000001.1"/>
</dbReference>
<proteinExistence type="predicted"/>
<protein>
    <submittedName>
        <fullName evidence="3">Biotin/lipoate A/B protein ligase family protein</fullName>
    </submittedName>
</protein>
<keyword evidence="4" id="KW-1185">Reference proteome</keyword>
<dbReference type="CDD" id="cd16443">
    <property type="entry name" value="LplA"/>
    <property type="match status" value="1"/>
</dbReference>
<evidence type="ECO:0000313" key="4">
    <source>
        <dbReference type="Proteomes" id="UP001596099"/>
    </source>
</evidence>
<dbReference type="EMBL" id="JBHSQH010000001">
    <property type="protein sequence ID" value="MFC5971180.1"/>
    <property type="molecule type" value="Genomic_DNA"/>
</dbReference>
<dbReference type="GO" id="GO:0016874">
    <property type="term" value="F:ligase activity"/>
    <property type="evidence" value="ECO:0007669"/>
    <property type="project" value="UniProtKB-KW"/>
</dbReference>
<dbReference type="Proteomes" id="UP001596099">
    <property type="component" value="Unassembled WGS sequence"/>
</dbReference>
<dbReference type="InterPro" id="IPR045864">
    <property type="entry name" value="aa-tRNA-synth_II/BPL/LPL"/>
</dbReference>
<organism evidence="3 4">
    <name type="scientific">Halomarina salina</name>
    <dbReference type="NCBI Taxonomy" id="1872699"/>
    <lineage>
        <taxon>Archaea</taxon>
        <taxon>Methanobacteriati</taxon>
        <taxon>Methanobacteriota</taxon>
        <taxon>Stenosarchaea group</taxon>
        <taxon>Halobacteria</taxon>
        <taxon>Halobacteriales</taxon>
        <taxon>Natronomonadaceae</taxon>
        <taxon>Halomarina</taxon>
    </lineage>
</organism>
<dbReference type="InterPro" id="IPR004143">
    <property type="entry name" value="BPL_LPL_catalytic"/>
</dbReference>
<dbReference type="SUPFAM" id="SSF55681">
    <property type="entry name" value="Class II aaRS and biotin synthetases"/>
    <property type="match status" value="1"/>
</dbReference>
<dbReference type="AlphaFoldDB" id="A0ABD5RL20"/>
<dbReference type="PROSITE" id="PS51733">
    <property type="entry name" value="BPL_LPL_CATALYTIC"/>
    <property type="match status" value="1"/>
</dbReference>
<dbReference type="InterPro" id="IPR050664">
    <property type="entry name" value="Octanoyltrans_LipM/LipL"/>
</dbReference>
<evidence type="ECO:0000256" key="1">
    <source>
        <dbReference type="SAM" id="MobiDB-lite"/>
    </source>
</evidence>
<feature type="region of interest" description="Disordered" evidence="1">
    <location>
        <begin position="1"/>
        <end position="25"/>
    </location>
</feature>
<feature type="domain" description="BPL/LPL catalytic" evidence="2">
    <location>
        <begin position="58"/>
        <end position="260"/>
    </location>
</feature>
<dbReference type="PANTHER" id="PTHR43679:SF2">
    <property type="entry name" value="OCTANOYL-[GCVH]:PROTEIN N-OCTANOYLTRANSFERASE"/>
    <property type="match status" value="1"/>
</dbReference>
<evidence type="ECO:0000259" key="2">
    <source>
        <dbReference type="PROSITE" id="PS51733"/>
    </source>
</evidence>
<reference evidence="3 4" key="1">
    <citation type="journal article" date="2019" name="Int. J. Syst. Evol. Microbiol.">
        <title>The Global Catalogue of Microorganisms (GCM) 10K type strain sequencing project: providing services to taxonomists for standard genome sequencing and annotation.</title>
        <authorList>
            <consortium name="The Broad Institute Genomics Platform"/>
            <consortium name="The Broad Institute Genome Sequencing Center for Infectious Disease"/>
            <person name="Wu L."/>
            <person name="Ma J."/>
        </authorList>
    </citation>
    <scope>NUCLEOTIDE SEQUENCE [LARGE SCALE GENOMIC DNA]</scope>
    <source>
        <strain evidence="3 4">CGMCC 1.12543</strain>
    </source>
</reference>